<dbReference type="AlphaFoldDB" id="X1E522"/>
<dbReference type="GO" id="GO:0055085">
    <property type="term" value="P:transmembrane transport"/>
    <property type="evidence" value="ECO:0007669"/>
    <property type="project" value="InterPro"/>
</dbReference>
<dbReference type="InterPro" id="IPR004776">
    <property type="entry name" value="Mem_transp_PIN-like"/>
</dbReference>
<protein>
    <recommendedName>
        <fullName evidence="10">Auxin efflux carrier</fullName>
    </recommendedName>
</protein>
<evidence type="ECO:0000256" key="1">
    <source>
        <dbReference type="ARBA" id="ARBA00004651"/>
    </source>
</evidence>
<feature type="transmembrane region" description="Helical" evidence="8">
    <location>
        <begin position="81"/>
        <end position="99"/>
    </location>
</feature>
<comment type="similarity">
    <text evidence="2">Belongs to the auxin efflux carrier (TC 2.A.69) family.</text>
</comment>
<dbReference type="InterPro" id="IPR038770">
    <property type="entry name" value="Na+/solute_symporter_sf"/>
</dbReference>
<feature type="transmembrane region" description="Helical" evidence="8">
    <location>
        <begin position="146"/>
        <end position="168"/>
    </location>
</feature>
<keyword evidence="3" id="KW-0813">Transport</keyword>
<gene>
    <name evidence="9" type="ORF">S01H4_42071</name>
</gene>
<evidence type="ECO:0000256" key="8">
    <source>
        <dbReference type="SAM" id="Phobius"/>
    </source>
</evidence>
<comment type="caution">
    <text evidence="9">The sequence shown here is derived from an EMBL/GenBank/DDBJ whole genome shotgun (WGS) entry which is preliminary data.</text>
</comment>
<feature type="transmembrane region" description="Helical" evidence="8">
    <location>
        <begin position="111"/>
        <end position="134"/>
    </location>
</feature>
<evidence type="ECO:0000256" key="6">
    <source>
        <dbReference type="ARBA" id="ARBA00022989"/>
    </source>
</evidence>
<evidence type="ECO:0000256" key="4">
    <source>
        <dbReference type="ARBA" id="ARBA00022475"/>
    </source>
</evidence>
<sequence length="203" mass="22459">PLIDTLFPGGEGLLYATLFYLASSTVMWTFGVYVFNRGSSTNINQNFKNLLNPNTFAFVLGILVMIIGFKIPNIIHIPLKGLGKTTIYLSMIYIGAILAQTNLSGIFRHGYVFVLSINKMVLLPLVLILLLKWVNTLLLLEMDQTAFSVVILQSAMPCMAVMVVLAKSFGADDRHATENFFVSTILSLLTLPLIIFALNYFVG</sequence>
<dbReference type="PANTHER" id="PTHR36838">
    <property type="entry name" value="AUXIN EFFLUX CARRIER FAMILY PROTEIN"/>
    <property type="match status" value="1"/>
</dbReference>
<feature type="non-terminal residue" evidence="9">
    <location>
        <position position="1"/>
    </location>
</feature>
<reference evidence="9" key="1">
    <citation type="journal article" date="2014" name="Front. Microbiol.">
        <title>High frequency of phylogenetically diverse reductive dehalogenase-homologous genes in deep subseafloor sedimentary metagenomes.</title>
        <authorList>
            <person name="Kawai M."/>
            <person name="Futagami T."/>
            <person name="Toyoda A."/>
            <person name="Takaki Y."/>
            <person name="Nishi S."/>
            <person name="Hori S."/>
            <person name="Arai W."/>
            <person name="Tsubouchi T."/>
            <person name="Morono Y."/>
            <person name="Uchiyama I."/>
            <person name="Ito T."/>
            <person name="Fujiyama A."/>
            <person name="Inagaki F."/>
            <person name="Takami H."/>
        </authorList>
    </citation>
    <scope>NUCLEOTIDE SEQUENCE</scope>
    <source>
        <strain evidence="9">Expedition CK06-06</strain>
    </source>
</reference>
<organism evidence="9">
    <name type="scientific">marine sediment metagenome</name>
    <dbReference type="NCBI Taxonomy" id="412755"/>
    <lineage>
        <taxon>unclassified sequences</taxon>
        <taxon>metagenomes</taxon>
        <taxon>ecological metagenomes</taxon>
    </lineage>
</organism>
<evidence type="ECO:0000256" key="2">
    <source>
        <dbReference type="ARBA" id="ARBA00010145"/>
    </source>
</evidence>
<accession>X1E522</accession>
<dbReference type="GO" id="GO:0005886">
    <property type="term" value="C:plasma membrane"/>
    <property type="evidence" value="ECO:0007669"/>
    <property type="project" value="UniProtKB-SubCell"/>
</dbReference>
<dbReference type="PANTHER" id="PTHR36838:SF1">
    <property type="entry name" value="SLR1864 PROTEIN"/>
    <property type="match status" value="1"/>
</dbReference>
<evidence type="ECO:0000256" key="3">
    <source>
        <dbReference type="ARBA" id="ARBA00022448"/>
    </source>
</evidence>
<feature type="transmembrane region" description="Helical" evidence="8">
    <location>
        <begin position="56"/>
        <end position="75"/>
    </location>
</feature>
<keyword evidence="6 8" id="KW-1133">Transmembrane helix</keyword>
<comment type="subcellular location">
    <subcellularLocation>
        <location evidence="1">Cell membrane</location>
        <topology evidence="1">Multi-pass membrane protein</topology>
    </subcellularLocation>
</comment>
<keyword evidence="4" id="KW-1003">Cell membrane</keyword>
<dbReference type="Gene3D" id="1.20.1530.20">
    <property type="match status" value="1"/>
</dbReference>
<feature type="transmembrane region" description="Helical" evidence="8">
    <location>
        <begin position="12"/>
        <end position="35"/>
    </location>
</feature>
<evidence type="ECO:0008006" key="10">
    <source>
        <dbReference type="Google" id="ProtNLM"/>
    </source>
</evidence>
<dbReference type="EMBL" id="BART01023067">
    <property type="protein sequence ID" value="GAH03773.1"/>
    <property type="molecule type" value="Genomic_DNA"/>
</dbReference>
<keyword evidence="5 8" id="KW-0812">Transmembrane</keyword>
<proteinExistence type="inferred from homology"/>
<dbReference type="Pfam" id="PF03547">
    <property type="entry name" value="Mem_trans"/>
    <property type="match status" value="1"/>
</dbReference>
<name>X1E522_9ZZZZ</name>
<evidence type="ECO:0000256" key="5">
    <source>
        <dbReference type="ARBA" id="ARBA00022692"/>
    </source>
</evidence>
<evidence type="ECO:0000313" key="9">
    <source>
        <dbReference type="EMBL" id="GAH03773.1"/>
    </source>
</evidence>
<keyword evidence="7 8" id="KW-0472">Membrane</keyword>
<evidence type="ECO:0000256" key="7">
    <source>
        <dbReference type="ARBA" id="ARBA00023136"/>
    </source>
</evidence>
<feature type="transmembrane region" description="Helical" evidence="8">
    <location>
        <begin position="180"/>
        <end position="202"/>
    </location>
</feature>